<evidence type="ECO:0008006" key="8">
    <source>
        <dbReference type="Google" id="ProtNLM"/>
    </source>
</evidence>
<dbReference type="Pfam" id="PF18133">
    <property type="entry name" value="HydF_tetramer"/>
    <property type="match status" value="1"/>
</dbReference>
<dbReference type="AlphaFoldDB" id="A0A252F4L6"/>
<dbReference type="GO" id="GO:0002098">
    <property type="term" value="P:tRNA wobble uridine modification"/>
    <property type="evidence" value="ECO:0007669"/>
    <property type="project" value="TreeGrafter"/>
</dbReference>
<proteinExistence type="predicted"/>
<dbReference type="Gene3D" id="3.40.50.11410">
    <property type="match status" value="1"/>
</dbReference>
<dbReference type="PANTHER" id="PTHR42714">
    <property type="entry name" value="TRNA MODIFICATION GTPASE GTPBP3"/>
    <property type="match status" value="1"/>
</dbReference>
<keyword evidence="7" id="KW-1185">Reference proteome</keyword>
<dbReference type="Gene3D" id="3.40.50.300">
    <property type="entry name" value="P-loop containing nucleotide triphosphate hydrolases"/>
    <property type="match status" value="1"/>
</dbReference>
<dbReference type="RefSeq" id="WP_087019153.1">
    <property type="nucleotide sequence ID" value="NZ_CP178353.1"/>
</dbReference>
<evidence type="ECO:0000313" key="7">
    <source>
        <dbReference type="Proteomes" id="UP000194903"/>
    </source>
</evidence>
<dbReference type="NCBIfam" id="TIGR00231">
    <property type="entry name" value="small_GTP"/>
    <property type="match status" value="1"/>
</dbReference>
<accession>A0A252F4L6</accession>
<dbReference type="OrthoDB" id="9811338at2"/>
<dbReference type="SUPFAM" id="SSF52540">
    <property type="entry name" value="P-loop containing nucleoside triphosphate hydrolases"/>
    <property type="match status" value="1"/>
</dbReference>
<dbReference type="Gene3D" id="3.40.50.11420">
    <property type="match status" value="1"/>
</dbReference>
<evidence type="ECO:0000259" key="3">
    <source>
        <dbReference type="Pfam" id="PF01926"/>
    </source>
</evidence>
<evidence type="ECO:0000313" key="6">
    <source>
        <dbReference type="EMBL" id="OUM20590.1"/>
    </source>
</evidence>
<evidence type="ECO:0000256" key="2">
    <source>
        <dbReference type="ARBA" id="ARBA00023134"/>
    </source>
</evidence>
<dbReference type="GO" id="GO:0030488">
    <property type="term" value="P:tRNA methylation"/>
    <property type="evidence" value="ECO:0007669"/>
    <property type="project" value="TreeGrafter"/>
</dbReference>
<dbReference type="Proteomes" id="UP000194903">
    <property type="component" value="Unassembled WGS sequence"/>
</dbReference>
<organism evidence="6 7">
    <name type="scientific">Butyricicoccus porcorum</name>
    <dbReference type="NCBI Taxonomy" id="1945634"/>
    <lineage>
        <taxon>Bacteria</taxon>
        <taxon>Bacillati</taxon>
        <taxon>Bacillota</taxon>
        <taxon>Clostridia</taxon>
        <taxon>Eubacteriales</taxon>
        <taxon>Butyricicoccaceae</taxon>
        <taxon>Butyricicoccus</taxon>
    </lineage>
</organism>
<dbReference type="InterPro" id="IPR006073">
    <property type="entry name" value="GTP-bd"/>
</dbReference>
<dbReference type="InterPro" id="IPR041606">
    <property type="entry name" value="HydF_dimer"/>
</dbReference>
<dbReference type="PANTHER" id="PTHR42714:SF6">
    <property type="entry name" value="TRANSLATION INITIATION FACTOR IF-2"/>
    <property type="match status" value="1"/>
</dbReference>
<dbReference type="GO" id="GO:0005737">
    <property type="term" value="C:cytoplasm"/>
    <property type="evidence" value="ECO:0007669"/>
    <property type="project" value="TreeGrafter"/>
</dbReference>
<comment type="caution">
    <text evidence="6">The sequence shown here is derived from an EMBL/GenBank/DDBJ whole genome shotgun (WGS) entry which is preliminary data.</text>
</comment>
<name>A0A252F4L6_9FIRM</name>
<dbReference type="InterPro" id="IPR005225">
    <property type="entry name" value="Small_GTP-bd"/>
</dbReference>
<evidence type="ECO:0000259" key="4">
    <source>
        <dbReference type="Pfam" id="PF18128"/>
    </source>
</evidence>
<evidence type="ECO:0000259" key="5">
    <source>
        <dbReference type="Pfam" id="PF18133"/>
    </source>
</evidence>
<evidence type="ECO:0000256" key="1">
    <source>
        <dbReference type="ARBA" id="ARBA00022741"/>
    </source>
</evidence>
<dbReference type="InterPro" id="IPR040644">
    <property type="entry name" value="HydF_tetramer"/>
</dbReference>
<dbReference type="GO" id="GO:0005525">
    <property type="term" value="F:GTP binding"/>
    <property type="evidence" value="ECO:0007669"/>
    <property type="project" value="UniProtKB-KW"/>
</dbReference>
<protein>
    <recommendedName>
        <fullName evidence="8">[FeFe] hydrogenase H-cluster maturation GTPase HydF</fullName>
    </recommendedName>
</protein>
<dbReference type="EMBL" id="NHOC01000005">
    <property type="protein sequence ID" value="OUM20590.1"/>
    <property type="molecule type" value="Genomic_DNA"/>
</dbReference>
<dbReference type="InterPro" id="IPR027417">
    <property type="entry name" value="P-loop_NTPase"/>
</dbReference>
<gene>
    <name evidence="6" type="ORF">CBW42_07105</name>
</gene>
<keyword evidence="2" id="KW-0342">GTP-binding</keyword>
<sequence length="403" mass="44477">MKQNKNSAVLDGNNRHIVLFGKTGSGKTSIFKQLTGEMAVSTGTSKYNPVVGLCKLGRAGNATLIDTAGLNDTSELGDEQVRRTLNIIRRADIAIYVINMQEFDREAYTRDHEWLERNMIPYLLVFNHCDEAYAGTIAQLKTEFPDAIFISTQTPGSISLLRARLSQMVRAINVQEAPLIPEGLVKPGDYVLLLMAPSGGGPIRNEHQMLTQLVHHGARVVAVEEEHLEATIQEMPHIDLVIAYARSFSMVRDLVPENIPLTSYSLLYGLQTGELDTFIEGTQAIASLNKDSRVLIAEGCMHSSMHRDIGRVKIPRALRRLAGEELRIDYSFGLDLPDEIEKYDLVIHCSGCSMTQRSVQARVAICREAGVPIANYGTVLAALSGMLGRCASVLEPEKEQVEE</sequence>
<feature type="domain" description="Hydrogen maturase F dimerization" evidence="4">
    <location>
        <begin position="182"/>
        <end position="269"/>
    </location>
</feature>
<keyword evidence="1" id="KW-0547">Nucleotide-binding</keyword>
<dbReference type="Pfam" id="PF01926">
    <property type="entry name" value="MMR_HSR1"/>
    <property type="match status" value="1"/>
</dbReference>
<dbReference type="Pfam" id="PF18128">
    <property type="entry name" value="HydF_dimer"/>
    <property type="match status" value="1"/>
</dbReference>
<feature type="domain" description="G" evidence="3">
    <location>
        <begin position="17"/>
        <end position="127"/>
    </location>
</feature>
<reference evidence="6 7" key="1">
    <citation type="submission" date="2017-05" db="EMBL/GenBank/DDBJ databases">
        <title>Butyricicoccus porcorum sp. nov. a butyrate-producing bacterium from the swine intestinal tract.</title>
        <authorList>
            <person name="Trachsel J."/>
            <person name="Humphrey S."/>
            <person name="Allen H.K."/>
        </authorList>
    </citation>
    <scope>NUCLEOTIDE SEQUENCE [LARGE SCALE GENOMIC DNA]</scope>
    <source>
        <strain evidence="6">BB10</strain>
    </source>
</reference>
<feature type="domain" description="Hydrogen maturase F tetramerization" evidence="5">
    <location>
        <begin position="277"/>
        <end position="390"/>
    </location>
</feature>